<evidence type="ECO:0000256" key="1">
    <source>
        <dbReference type="ARBA" id="ARBA00001937"/>
    </source>
</evidence>
<dbReference type="GO" id="GO:0008610">
    <property type="term" value="P:lipid biosynthetic process"/>
    <property type="evidence" value="ECO:0007669"/>
    <property type="project" value="UniProtKB-ARBA"/>
</dbReference>
<keyword evidence="6" id="KW-0596">Phosphopantetheine</keyword>
<dbReference type="InterPro" id="IPR042099">
    <property type="entry name" value="ANL_N_sf"/>
</dbReference>
<dbReference type="SUPFAM" id="SSF56801">
    <property type="entry name" value="Acetyl-CoA synthetase-like"/>
    <property type="match status" value="2"/>
</dbReference>
<comment type="caution">
    <text evidence="31">The sequence shown here is derived from an EMBL/GenBank/DDBJ whole genome shotgun (WGS) entry which is preliminary data.</text>
</comment>
<comment type="cofactor">
    <cofactor evidence="2">
        <name>pantetheine 4'-phosphate</name>
        <dbReference type="ChEBI" id="CHEBI:47942"/>
    </cofactor>
</comment>
<dbReference type="GO" id="GO:0034081">
    <property type="term" value="C:polyketide synthase complex"/>
    <property type="evidence" value="ECO:0007669"/>
    <property type="project" value="UniProtKB-ARBA"/>
</dbReference>
<dbReference type="GO" id="GO:0017000">
    <property type="term" value="P:antibiotic biosynthetic process"/>
    <property type="evidence" value="ECO:0007669"/>
    <property type="project" value="UniProtKB-KW"/>
</dbReference>
<dbReference type="GO" id="GO:0031177">
    <property type="term" value="F:phosphopantetheine binding"/>
    <property type="evidence" value="ECO:0007669"/>
    <property type="project" value="InterPro"/>
</dbReference>
<comment type="catalytic activity">
    <reaction evidence="17">
        <text>19-(4-hydroxyphenyl)nonadecanoyl-[(phenol)carboxyphthiodiolenone synthase] + 2 (S)-methylmalonyl-CoA + 3 malonyl-CoA + 5 NADPH + 10 H(+) = C37-(phenol)carboxyphthiodiolenone-[(phenol)carboxyphthiodiolenone synthase] + 5 CO2 + 5 NADP(+) + 5 CoA + 2 H2O</text>
        <dbReference type="Rhea" id="RHEA:57760"/>
        <dbReference type="Rhea" id="RHEA-COMP:14273"/>
        <dbReference type="Rhea" id="RHEA-COMP:14990"/>
        <dbReference type="ChEBI" id="CHEBI:15377"/>
        <dbReference type="ChEBI" id="CHEBI:15378"/>
        <dbReference type="ChEBI" id="CHEBI:16526"/>
        <dbReference type="ChEBI" id="CHEBI:57287"/>
        <dbReference type="ChEBI" id="CHEBI:57327"/>
        <dbReference type="ChEBI" id="CHEBI:57384"/>
        <dbReference type="ChEBI" id="CHEBI:57783"/>
        <dbReference type="ChEBI" id="CHEBI:58349"/>
        <dbReference type="ChEBI" id="CHEBI:133301"/>
        <dbReference type="ChEBI" id="CHEBI:142260"/>
        <dbReference type="EC" id="2.3.1.292"/>
    </reaction>
</comment>
<feature type="domain" description="Carrier" evidence="28">
    <location>
        <begin position="1640"/>
        <end position="1715"/>
    </location>
</feature>
<dbReference type="InterPro" id="IPR014031">
    <property type="entry name" value="Ketoacyl_synth_C"/>
</dbReference>
<dbReference type="Pfam" id="PF00550">
    <property type="entry name" value="PP-binding"/>
    <property type="match status" value="3"/>
</dbReference>
<dbReference type="Pfam" id="PF22621">
    <property type="entry name" value="CurL-like_PKS_C"/>
    <property type="match status" value="1"/>
</dbReference>
<dbReference type="Gene3D" id="3.30.300.30">
    <property type="match status" value="2"/>
</dbReference>
<evidence type="ECO:0000256" key="26">
    <source>
        <dbReference type="PROSITE-ProRule" id="PRU01363"/>
    </source>
</evidence>
<dbReference type="SUPFAM" id="SSF53901">
    <property type="entry name" value="Thiolase-like"/>
    <property type="match status" value="1"/>
</dbReference>
<evidence type="ECO:0000313" key="32">
    <source>
        <dbReference type="Proteomes" id="UP000014155"/>
    </source>
</evidence>
<dbReference type="SUPFAM" id="SSF47336">
    <property type="entry name" value="ACP-like"/>
    <property type="match status" value="3"/>
</dbReference>
<evidence type="ECO:0000256" key="10">
    <source>
        <dbReference type="ARBA" id="ARBA00022832"/>
    </source>
</evidence>
<evidence type="ECO:0000256" key="27">
    <source>
        <dbReference type="SAM" id="MobiDB-lite"/>
    </source>
</evidence>
<evidence type="ECO:0000256" key="19">
    <source>
        <dbReference type="ARBA" id="ARBA00052745"/>
    </source>
</evidence>
<feature type="active site" description="Proton acceptor; for dehydratase activity" evidence="26">
    <location>
        <position position="2820"/>
    </location>
</feature>
<comment type="catalytic activity">
    <reaction evidence="18">
        <text>docosanoyl-[(phenol)carboxyphthiodiolenone synthase] + 2 (S)-methylmalonyl-CoA + 3 malonyl-CoA + 5 NADPH + 10 H(+) = C34-carboxyphthiodiolenone-[(phenol)carboxyphthiodiolenone synthase] + 5 CO2 + 5 NADP(+) + 5 CoA + 2 H2O</text>
        <dbReference type="Rhea" id="RHEA:57752"/>
        <dbReference type="Rhea" id="RHEA-COMP:14987"/>
        <dbReference type="Rhea" id="RHEA-COMP:14988"/>
        <dbReference type="ChEBI" id="CHEBI:15377"/>
        <dbReference type="ChEBI" id="CHEBI:15378"/>
        <dbReference type="ChEBI" id="CHEBI:16526"/>
        <dbReference type="ChEBI" id="CHEBI:57287"/>
        <dbReference type="ChEBI" id="CHEBI:57327"/>
        <dbReference type="ChEBI" id="CHEBI:57384"/>
        <dbReference type="ChEBI" id="CHEBI:57783"/>
        <dbReference type="ChEBI" id="CHEBI:58349"/>
        <dbReference type="ChEBI" id="CHEBI:142237"/>
        <dbReference type="ChEBI" id="CHEBI:142238"/>
        <dbReference type="EC" id="2.3.1.292"/>
    </reaction>
</comment>
<feature type="region of interest" description="Disordered" evidence="27">
    <location>
        <begin position="3158"/>
        <end position="3178"/>
    </location>
</feature>
<keyword evidence="9" id="KW-0677">Repeat</keyword>
<dbReference type="Pfam" id="PF08659">
    <property type="entry name" value="KR"/>
    <property type="match status" value="1"/>
</dbReference>
<comment type="function">
    <text evidence="3">Involved in some intermediate steps for the synthesis of the antibiotic polyketide bacillaene which is involved in secondary metabolism.</text>
</comment>
<dbReference type="STRING" id="1195236.CTER_1462"/>
<dbReference type="Gene3D" id="3.40.50.720">
    <property type="entry name" value="NAD(P)-binding Rossmann-like Domain"/>
    <property type="match status" value="1"/>
</dbReference>
<comment type="cofactor">
    <cofactor evidence="1">
        <name>NADP(+)</name>
        <dbReference type="ChEBI" id="CHEBI:58349"/>
    </cofactor>
</comment>
<dbReference type="GO" id="GO:0006631">
    <property type="term" value="P:fatty acid metabolic process"/>
    <property type="evidence" value="ECO:0007669"/>
    <property type="project" value="UniProtKB-KW"/>
</dbReference>
<feature type="domain" description="PKS/mFAS DH" evidence="30">
    <location>
        <begin position="2789"/>
        <end position="3071"/>
    </location>
</feature>
<dbReference type="CDD" id="cd00833">
    <property type="entry name" value="PKS"/>
    <property type="match status" value="1"/>
</dbReference>
<dbReference type="InterPro" id="IPR049490">
    <property type="entry name" value="C883_1060-like_KR_N"/>
</dbReference>
<evidence type="ECO:0000256" key="25">
    <source>
        <dbReference type="ARBA" id="ARBA00084020"/>
    </source>
</evidence>
<dbReference type="PROSITE" id="PS52004">
    <property type="entry name" value="KS3_2"/>
    <property type="match status" value="1"/>
</dbReference>
<dbReference type="InterPro" id="IPR057326">
    <property type="entry name" value="KR_dom"/>
</dbReference>
<dbReference type="InterPro" id="IPR006162">
    <property type="entry name" value="Ppantetheine_attach_site"/>
</dbReference>
<dbReference type="Gene3D" id="3.40.50.12780">
    <property type="entry name" value="N-terminal domain of ligase-like"/>
    <property type="match status" value="1"/>
</dbReference>
<dbReference type="Gene3D" id="3.30.559.10">
    <property type="entry name" value="Chloramphenicol acetyltransferase-like domain"/>
    <property type="match status" value="1"/>
</dbReference>
<dbReference type="CDD" id="cd08953">
    <property type="entry name" value="KR_2_SDR_x"/>
    <property type="match status" value="1"/>
</dbReference>
<dbReference type="SMART" id="SM00822">
    <property type="entry name" value="PKS_KR"/>
    <property type="match status" value="1"/>
</dbReference>
<dbReference type="Gene3D" id="3.40.47.10">
    <property type="match status" value="1"/>
</dbReference>
<dbReference type="InterPro" id="IPR020845">
    <property type="entry name" value="AMP-binding_CS"/>
</dbReference>
<evidence type="ECO:0000256" key="17">
    <source>
        <dbReference type="ARBA" id="ARBA00051971"/>
    </source>
</evidence>
<dbReference type="PATRIC" id="fig|1195236.3.peg.1785"/>
<dbReference type="Pfam" id="PF21089">
    <property type="entry name" value="PKS_DH_N"/>
    <property type="match status" value="1"/>
</dbReference>
<dbReference type="InterPro" id="IPR001242">
    <property type="entry name" value="Condensation_dom"/>
</dbReference>
<dbReference type="CDD" id="cd19531">
    <property type="entry name" value="LCL_NRPS-like"/>
    <property type="match status" value="1"/>
</dbReference>
<dbReference type="PROSITE" id="PS00455">
    <property type="entry name" value="AMP_BINDING"/>
    <property type="match status" value="2"/>
</dbReference>
<dbReference type="GO" id="GO:0044550">
    <property type="term" value="P:secondary metabolite biosynthetic process"/>
    <property type="evidence" value="ECO:0007669"/>
    <property type="project" value="TreeGrafter"/>
</dbReference>
<sequence>MNNYKTLTELFISRKNEEQKGITFILGDTQEKYISYKELYHTSLKLLYHFQKFGYKKGDEVIFQIDDNERFIYSFWACILGGMIPVPITTGNNDEHKMKLFKIWDVLNNPKIIVTADFFEKLCAYAEKNNISDKIECIKRSAVFVEEVIQTENDGDIYLSQSNNIAFIQFSSGSTGDPKGVVITHENVLVDLNAVIQWDHIEPNDIGLNWMPLTHDMGLIGTHIKGMLACMNQYNINTALFIRHPSLWIQKASEHKVTILYSPNFGYKHFLKFYHADDKINWDLSNVRLIYNGAEPISLDLCNEFLDSMSVYGLKRNAMHPVYGLAEGTIAVAFPEPGEDFRFHVLNRNHLKVGETIAETSKEDKDAVIFMDEGYPIYNCYVRICDEENHDIGENKIGYVHISGGNVTSGYYNNKKATEQTITQDGWLNTGDLGFMKEKRLIITGRAKDVIFASGQNYYSHDIERIGEGVEGVELGKIVAVGVFNENRKGDDLVLFVLHKQKLENFIPIVNSLKRVVSEKIGIEVAHVIQVKNIPKTTSGKVQRYKLRDSYMRGEFDLVKHEIERLLQENFEKREYVQPNSNTEKKLAQIWSEVLNIKQIGICDDFFALGGNSLHITQIVSRIRDSFEFELEQGEIFENSDIEHLAKKVELSLKNQQGRVELIKSTSAGKNRLPLSFAQQRLWFLDRLNSESPQYNLYTGLVLKGSLKKEVILKSFNALIKRHQILQVSFTEENGQPAQVLNKDAQMPMEYVNLFDTSANEKELKASDIAKEWVSKPFDLEKAPLLRGMLIQMDEEEHILVLAIHHIIFDGWSFGILLKELNFYYEAFLNHKAEDLPLPGIQYADFAQWQIEKLKGGSLKKQIEYWKQKLSGKLPVLDLPLDKQRPPVQTYHGAKFTCTISGELVNKLQLYTGKENATLFMVLLAAFKLMLYRYSGQLDIVVGSPIANRNRKDLEDLIGFFTNNIVLRTTFSSEINFSEFLRLIKKVTLEAYKNQDVPFEKLVEELHTERDMSRNPLFQVLFSLQNSPLPHMEFSELSVSKKDLDAGYARFDLAVDIREAGEGMIVDFEYNTELFNEDTIIRMAGHYKQLLKNILKNPKASLDDFEMLTIEEKDTLINRWNDTKEDYFSKGQSWVELFTKQAEETPQALAVVCEKQHLTYRELDIESNRLAHYLISNGVGAESIVGIYMERSVNMLVGLLGIHKAGGAYLPMDPVFPGERLAFMLEDAKVNIILSESKLAETLPQNDAKVICLDAEKDTISQFSAEKPDRNYEGHHLAYLIYTSGSTGNPKGVQIEQHTLINFLISMEIKTGICAKDALLAVTTLSFDIAGLEMYLPLICGAKVVIAKRDEVIDGSALMEIINQQDVTIMQATPATWRLLIEAGWNGNQDLTVLCGGEALPRDLANQLLDRCQTLLNVYGPTETTIWSTLERIDSKDGDIYIGKPIANTQVYVVDRAMNPVPVGILGELLIGGDGLARGYLNLPELTREKFIPDIFSGKKGARLYRTGDLVRFTRDGNMEFVGRMDNQVKIRGFRIELGEIETLLNLDPSIKECVVVAKEVIAGEKTLIAYIIPVSEQAEETLSSENLRKSLKEKLPDYMIPSSFIFLNSFPMTPNGKIDRKALPMPENIRPQLSTRYTAPSNKTEDSITRIWQEVLHLERIGVNDNFFDMGGHSLLLAQVRSKISNAIHKEVSIMDLFRYPTISTLARFLQTGNQPELKGNSNGRISGEKKDTDIAIIGLSGRFPGAANIQEFWDNLCNGVECISSFTDEQVLEEGVDPELLKKSGYVKSWGILNDVDKFDANFFGYNPREAEVLDPQQRIFLEECWKALETAGYDSERYQGKIGVYASVGMNHYIQNIKESRGSQGLASDYQIMISNDKDFLATRVAYKMNLEGPGITVQTACSSSLVAVHLACQSLFNGECDMALAGGVSIRLPQKSGYLYQEGMILSPDGHCRAFDEQAKGTVGGNGTGVVVMKRLQEAIADGDDISAVIKGTAINNDGALKIGYTAPRIDGQAGVIAEAQLKAGVEPETITYIEAHGTGTPLGDPIEIEALTQVFNQRTDKKGFCAIGSVKTNIGHLDAAAGVTGLIKTVLSLRNKKIPQSLNFKKPNPKIHFKESPFYVNESLTEWKNSQGPLRAGISSFGIGGTNAHAVLEEAPVVYSDINNHSEVLLVFSARSSQALERMITNFANFLKANKEINLADMAYTLQVGRREFEFRRFVVCISVENAIELLEKNINDAKAADAGALTIEEPAEYSLEQLGNLWTMGNKINWSNLYKEEKRKRVALPNYPFDGQSYWVKKDKTVDAVKSHKNEAKRAELSEWFYTPVWKQSLKNGVYPNTKDGTGKEVLLVLTEKNIFAHAFINRLIKEYTDTFVAVKGEQFNKTGSNQYAINIDDYQDYERLLRELSAMGKTPAKVINLLGLTEYTNPGAAEQSIQCGKSLFYSMMLLAQAIGRCGMTTHVQIKVITNNSQRVFNEGPLYPEKALHLGACRVIPREYPNIRCSSIDCILPEADSLEAQEDLIEQLITEVTIQTEEGIVAYRGLNRWTQEFEKMELGKAANPSIKIKENGVYLITGGLGGIGLVLAEYLAQEAKAKLVLAGRSEFPDVELWEQWITTHHKKDTISRKIKKLKQLLAMGAEIYVCRTDIADLEQVRSLREKTINRYGAIDGVIHAAGNPGGGMIQLKKKGHAEQVLLPKVQGTQFLYKTMKEDNLDFMIFCSSLNAITGGFGQLDYSAANAFLDAFAQAHDSRRGTRMVSIDWDRWPGVGMAAGTGLGTDSEEEIHPLLGKCILEQPEKVIYSQELSPEKDWILSEHLVLGIPTIAGTAYLEMARAAFEDTTGETNIQISDVLFLSPMAVRQGEKRKVYTLLNKNGEAYDFRIISQESGAQEDKENWLEHARGKISCPSGLESQIFNIRELMEKCSGKTVYSSEEQQKLSEEFISFGNRWRNLKKFSHGETEGFVELGLAEEYVSELHSHKIHPAMLDMATGAVRLAAGGNYLPFSYEKIEIKEPMSEKIYGYIRFKNGCHSSQEIITCDIDILGENGKQIIGIKNFSMKLIGEAAAATIKNRTSVGLQQQSETAFISKLAEQGLRSRSGILHEGILPAEGQEAFGSILHGCFRPQIIVSTKDIIAAIEQANYFEQSGIKDTLEEAAASKERHPRPELENEYVPPKSDTEKKLAELWQDVLGIDKVGILDDFFALGGDSLLLIQFHTKLKEKFETDIAVVDLYKYNTVASLDGYLKNDNTEESQPVFEEVNSRVNKQLELMKQRRQRMQTRKGVEFGE</sequence>
<feature type="domain" description="Ketosynthase family 3 (KS3)" evidence="29">
    <location>
        <begin position="1733"/>
        <end position="2159"/>
    </location>
</feature>
<dbReference type="FunFam" id="3.40.50.12780:FF:000012">
    <property type="entry name" value="Non-ribosomal peptide synthetase"/>
    <property type="match status" value="1"/>
</dbReference>
<dbReference type="Pfam" id="PF21394">
    <property type="entry name" value="Beta-ketacyl_N"/>
    <property type="match status" value="1"/>
</dbReference>
<dbReference type="Pfam" id="PF00501">
    <property type="entry name" value="AMP-binding"/>
    <property type="match status" value="2"/>
</dbReference>
<dbReference type="UniPathway" id="UPA01003"/>
<dbReference type="Gene3D" id="3.40.50.980">
    <property type="match status" value="2"/>
</dbReference>
<dbReference type="eggNOG" id="COG1020">
    <property type="taxonomic scope" value="Bacteria"/>
</dbReference>
<evidence type="ECO:0000256" key="2">
    <source>
        <dbReference type="ARBA" id="ARBA00001957"/>
    </source>
</evidence>
<dbReference type="EMBL" id="AORV01000026">
    <property type="protein sequence ID" value="EMS72742.1"/>
    <property type="molecule type" value="Genomic_DNA"/>
</dbReference>
<comment type="pathway">
    <text evidence="4">Antibiotic biosynthesis; bacillaene biosynthesis.</text>
</comment>
<dbReference type="FunFam" id="1.10.1200.10:FF:000005">
    <property type="entry name" value="Nonribosomal peptide synthetase 1"/>
    <property type="match status" value="2"/>
</dbReference>
<evidence type="ECO:0000256" key="3">
    <source>
        <dbReference type="ARBA" id="ARBA00003299"/>
    </source>
</evidence>
<evidence type="ECO:0000256" key="22">
    <source>
        <dbReference type="ARBA" id="ARBA00073623"/>
    </source>
</evidence>
<comment type="catalytic activity">
    <reaction evidence="19">
        <text>icosanoyl-[(phenol)carboxyphthiodiolenone synthase] + 2 (S)-methylmalonyl-CoA + 3 malonyl-CoA + 5 NADPH + 10 H(+) = C32-carboxyphthiodiolenone-[(phenol)carboxyphthiodiolenone synthase] + 5 CO2 + 5 NADP(+) + 5 CoA + 2 H2O</text>
        <dbReference type="Rhea" id="RHEA:57748"/>
        <dbReference type="Rhea" id="RHEA-COMP:14985"/>
        <dbReference type="Rhea" id="RHEA-COMP:14986"/>
        <dbReference type="ChEBI" id="CHEBI:15377"/>
        <dbReference type="ChEBI" id="CHEBI:15378"/>
        <dbReference type="ChEBI" id="CHEBI:16526"/>
        <dbReference type="ChEBI" id="CHEBI:57287"/>
        <dbReference type="ChEBI" id="CHEBI:57327"/>
        <dbReference type="ChEBI" id="CHEBI:57384"/>
        <dbReference type="ChEBI" id="CHEBI:57783"/>
        <dbReference type="ChEBI" id="CHEBI:58349"/>
        <dbReference type="ChEBI" id="CHEBI:87848"/>
        <dbReference type="ChEBI" id="CHEBI:142236"/>
        <dbReference type="EC" id="2.3.1.292"/>
    </reaction>
</comment>
<dbReference type="Pfam" id="PF13193">
    <property type="entry name" value="AMP-binding_C"/>
    <property type="match status" value="1"/>
</dbReference>
<dbReference type="SMART" id="SM00825">
    <property type="entry name" value="PKS_KS"/>
    <property type="match status" value="1"/>
</dbReference>
<dbReference type="NCBIfam" id="TIGR01733">
    <property type="entry name" value="AA-adenyl-dom"/>
    <property type="match status" value="1"/>
</dbReference>
<evidence type="ECO:0000313" key="31">
    <source>
        <dbReference type="EMBL" id="EMS72742.1"/>
    </source>
</evidence>
<evidence type="ECO:0000256" key="15">
    <source>
        <dbReference type="ARBA" id="ARBA00023268"/>
    </source>
</evidence>
<feature type="compositionally biased region" description="Basic and acidic residues" evidence="27">
    <location>
        <begin position="3158"/>
        <end position="3171"/>
    </location>
</feature>
<reference evidence="31 32" key="1">
    <citation type="journal article" date="2013" name="Genome Announc.">
        <title>Draft Genome Sequence of the Cellulolytic, Mesophilic, Anaerobic Bacterium Clostridium termitidis Strain CT1112 (DSM 5398).</title>
        <authorList>
            <person name="Lal S."/>
            <person name="Ramachandran U."/>
            <person name="Zhang X."/>
            <person name="Munir R."/>
            <person name="Sparling R."/>
            <person name="Levin D.B."/>
        </authorList>
    </citation>
    <scope>NUCLEOTIDE SEQUENCE [LARGE SCALE GENOMIC DNA]</scope>
    <source>
        <strain evidence="31 32">CT1112</strain>
    </source>
</reference>
<feature type="region of interest" description="C-terminal hotdog fold" evidence="26">
    <location>
        <begin position="2929"/>
        <end position="3071"/>
    </location>
</feature>
<organism evidence="31 32">
    <name type="scientific">Ruminiclostridium cellobioparum subsp. termitidis CT1112</name>
    <dbReference type="NCBI Taxonomy" id="1195236"/>
    <lineage>
        <taxon>Bacteria</taxon>
        <taxon>Bacillati</taxon>
        <taxon>Bacillota</taxon>
        <taxon>Clostridia</taxon>
        <taxon>Eubacteriales</taxon>
        <taxon>Oscillospiraceae</taxon>
        <taxon>Ruminiclostridium</taxon>
    </lineage>
</organism>
<gene>
    <name evidence="31" type="ORF">CTER_1462</name>
</gene>
<dbReference type="PROSITE" id="PS00012">
    <property type="entry name" value="PHOSPHOPANTETHEINE"/>
    <property type="match status" value="2"/>
</dbReference>
<dbReference type="PROSITE" id="PS52019">
    <property type="entry name" value="PKS_MFAS_DH"/>
    <property type="match status" value="1"/>
</dbReference>
<keyword evidence="14" id="KW-0045">Antibiotic biosynthesis</keyword>
<dbReference type="InterPro" id="IPR049552">
    <property type="entry name" value="PKS_DH_N"/>
</dbReference>
<evidence type="ECO:0000256" key="9">
    <source>
        <dbReference type="ARBA" id="ARBA00022737"/>
    </source>
</evidence>
<evidence type="ECO:0000256" key="4">
    <source>
        <dbReference type="ARBA" id="ARBA00004789"/>
    </source>
</evidence>
<feature type="region of interest" description="N-terminal hotdog fold" evidence="26">
    <location>
        <begin position="2789"/>
        <end position="2915"/>
    </location>
</feature>
<dbReference type="Gene3D" id="1.10.1200.10">
    <property type="entry name" value="ACP-like"/>
    <property type="match status" value="3"/>
</dbReference>
<dbReference type="CDD" id="cd12116">
    <property type="entry name" value="A_NRPS_Ta1_like"/>
    <property type="match status" value="1"/>
</dbReference>
<evidence type="ECO:0000256" key="21">
    <source>
        <dbReference type="ARBA" id="ARBA00066974"/>
    </source>
</evidence>
<dbReference type="InterPro" id="IPR016039">
    <property type="entry name" value="Thiolase-like"/>
</dbReference>
<name>S0FLG5_RUMCE</name>
<dbReference type="InterPro" id="IPR010071">
    <property type="entry name" value="AA_adenyl_dom"/>
</dbReference>
<keyword evidence="15" id="KW-0511">Multifunctional enzyme</keyword>
<dbReference type="SMART" id="SM00823">
    <property type="entry name" value="PKS_PP"/>
    <property type="match status" value="2"/>
</dbReference>
<evidence type="ECO:0000256" key="6">
    <source>
        <dbReference type="ARBA" id="ARBA00022450"/>
    </source>
</evidence>
<dbReference type="GO" id="GO:0016491">
    <property type="term" value="F:oxidoreductase activity"/>
    <property type="evidence" value="ECO:0007669"/>
    <property type="project" value="UniProtKB-KW"/>
</dbReference>
<keyword evidence="7" id="KW-0597">Phosphoprotein</keyword>
<dbReference type="SMART" id="SM00826">
    <property type="entry name" value="PKS_DH"/>
    <property type="match status" value="1"/>
</dbReference>
<evidence type="ECO:0000256" key="20">
    <source>
        <dbReference type="ARBA" id="ARBA00058455"/>
    </source>
</evidence>
<dbReference type="InterPro" id="IPR025110">
    <property type="entry name" value="AMP-bd_C"/>
</dbReference>
<evidence type="ECO:0000256" key="18">
    <source>
        <dbReference type="ARBA" id="ARBA00052119"/>
    </source>
</evidence>
<keyword evidence="32" id="KW-1185">Reference proteome</keyword>
<dbReference type="InterPro" id="IPR000873">
    <property type="entry name" value="AMP-dep_synth/lig_dom"/>
</dbReference>
<dbReference type="InterPro" id="IPR049900">
    <property type="entry name" value="PKS_mFAS_DH"/>
</dbReference>
<keyword evidence="11" id="KW-0521">NADP</keyword>
<dbReference type="eggNOG" id="COG3321">
    <property type="taxonomic scope" value="Bacteria"/>
</dbReference>
<comment type="function">
    <text evidence="20">Part of the PpsABCDE complex involved in the biosynthesis of the lipid core common to phthiocerols and phenolphthiocerols by successive additions of malonyl-CoA or methylmalonyl-CoA extender units. PpsA can accept as substrate the activated forms of either icosanoyl (C20), docosanoyl (C22) or lignoceroyl (C24) groups from FadD26, or a (4-hydroxyphenyl)-C17 or (4-hydroxyphenyl)-C19 fatty acyl from FadD29. PpsA initiates the biosynthesis and extends its substrate using a malonyl-CoA extender unit. The PpsB and PpsC proteins add the second and third malonyl-CoA extender units. PpsD adds an (R)-methylmalonyl unit and PpsE adds a second (R)-methylmalonyl unit. The incorporation of the methylmalonyl units results in formation of two branched methyl groups in the elongated product.</text>
</comment>
<dbReference type="InterPro" id="IPR049551">
    <property type="entry name" value="PKS_DH_C"/>
</dbReference>
<dbReference type="PROSITE" id="PS50075">
    <property type="entry name" value="CARRIER"/>
    <property type="match status" value="3"/>
</dbReference>
<dbReference type="FunFam" id="3.40.47.10:FF:000042">
    <property type="entry name" value="Polyketide synthase Pks13"/>
    <property type="match status" value="1"/>
</dbReference>
<feature type="active site" description="Proton donor; for dehydratase activity" evidence="26">
    <location>
        <position position="2991"/>
    </location>
</feature>
<dbReference type="InterPro" id="IPR014030">
    <property type="entry name" value="Ketoacyl_synth_N"/>
</dbReference>
<dbReference type="Gene3D" id="2.30.38.10">
    <property type="entry name" value="Luciferase, Domain 3"/>
    <property type="match status" value="1"/>
</dbReference>
<evidence type="ECO:0000256" key="5">
    <source>
        <dbReference type="ARBA" id="ARBA00006432"/>
    </source>
</evidence>
<comment type="similarity">
    <text evidence="5">Belongs to the ATP-dependent AMP-binding enzyme family.</text>
</comment>
<dbReference type="Pfam" id="PF00109">
    <property type="entry name" value="ketoacyl-synt"/>
    <property type="match status" value="1"/>
</dbReference>
<dbReference type="InterPro" id="IPR036291">
    <property type="entry name" value="NAD(P)-bd_dom_sf"/>
</dbReference>
<dbReference type="GO" id="GO:0016746">
    <property type="term" value="F:acyltransferase activity"/>
    <property type="evidence" value="ECO:0007669"/>
    <property type="project" value="InterPro"/>
</dbReference>
<dbReference type="InterPro" id="IPR013968">
    <property type="entry name" value="PKS_KR"/>
</dbReference>
<dbReference type="Gene3D" id="3.10.129.110">
    <property type="entry name" value="Polyketide synthase dehydratase"/>
    <property type="match status" value="1"/>
</dbReference>
<dbReference type="InterPro" id="IPR009081">
    <property type="entry name" value="PP-bd_ACP"/>
</dbReference>
<evidence type="ECO:0000259" key="29">
    <source>
        <dbReference type="PROSITE" id="PS52004"/>
    </source>
</evidence>
<dbReference type="RefSeq" id="WP_004625007.1">
    <property type="nucleotide sequence ID" value="NZ_AORV01000026.1"/>
</dbReference>
<dbReference type="PANTHER" id="PTHR45527">
    <property type="entry name" value="NONRIBOSOMAL PEPTIDE SYNTHETASE"/>
    <property type="match status" value="1"/>
</dbReference>
<dbReference type="GO" id="GO:0043041">
    <property type="term" value="P:amino acid activation for nonribosomal peptide biosynthetic process"/>
    <property type="evidence" value="ECO:0007669"/>
    <property type="project" value="UniProtKB-ARBA"/>
</dbReference>
<evidence type="ECO:0000256" key="23">
    <source>
        <dbReference type="ARBA" id="ARBA00075053"/>
    </source>
</evidence>
<dbReference type="FunFam" id="3.40.50.980:FF:000001">
    <property type="entry name" value="Non-ribosomal peptide synthetase"/>
    <property type="match status" value="1"/>
</dbReference>
<evidence type="ECO:0000256" key="7">
    <source>
        <dbReference type="ARBA" id="ARBA00022553"/>
    </source>
</evidence>
<dbReference type="PANTHER" id="PTHR45527:SF1">
    <property type="entry name" value="FATTY ACID SYNTHASE"/>
    <property type="match status" value="1"/>
</dbReference>
<keyword evidence="8" id="KW-0808">Transferase</keyword>
<dbReference type="Gene3D" id="3.30.559.30">
    <property type="entry name" value="Nonribosomal peptide synthetase, condensation domain"/>
    <property type="match status" value="1"/>
</dbReference>
<keyword evidence="12" id="KW-0560">Oxidoreductase</keyword>
<protein>
    <recommendedName>
        <fullName evidence="22">Phenolphthiocerol/phthiocerol polyketide synthase subunit E</fullName>
        <ecNumber evidence="21">2.3.1.292</ecNumber>
    </recommendedName>
    <alternativeName>
        <fullName evidence="24">(Phenol)carboxyphthiodiolenone synthase subunit E</fullName>
    </alternativeName>
    <alternativeName>
        <fullName evidence="25">Beta-ketoacyl-acyl-carrier-protein synthase I</fullName>
    </alternativeName>
    <alternativeName>
        <fullName evidence="23">Phthiocerol synthesis polyketide synthase type I PpsE</fullName>
    </alternativeName>
</protein>
<evidence type="ECO:0000256" key="8">
    <source>
        <dbReference type="ARBA" id="ARBA00022679"/>
    </source>
</evidence>
<dbReference type="EC" id="2.3.1.292" evidence="21"/>
<dbReference type="Proteomes" id="UP000014155">
    <property type="component" value="Unassembled WGS sequence"/>
</dbReference>
<dbReference type="SUPFAM" id="SSF52777">
    <property type="entry name" value="CoA-dependent acyltransferases"/>
    <property type="match status" value="2"/>
</dbReference>
<evidence type="ECO:0000256" key="11">
    <source>
        <dbReference type="ARBA" id="ARBA00022857"/>
    </source>
</evidence>
<evidence type="ECO:0000256" key="24">
    <source>
        <dbReference type="ARBA" id="ARBA00078169"/>
    </source>
</evidence>
<evidence type="ECO:0000256" key="12">
    <source>
        <dbReference type="ARBA" id="ARBA00023002"/>
    </source>
</evidence>
<feature type="domain" description="Carrier" evidence="28">
    <location>
        <begin position="578"/>
        <end position="653"/>
    </location>
</feature>
<evidence type="ECO:0000256" key="14">
    <source>
        <dbReference type="ARBA" id="ARBA00023194"/>
    </source>
</evidence>
<dbReference type="InterPro" id="IPR020807">
    <property type="entry name" value="PKS_DH"/>
</dbReference>
<dbReference type="InterPro" id="IPR042104">
    <property type="entry name" value="PKS_dehydratase_sf"/>
</dbReference>
<dbReference type="InterPro" id="IPR045851">
    <property type="entry name" value="AMP-bd_C_sf"/>
</dbReference>
<dbReference type="InterPro" id="IPR020841">
    <property type="entry name" value="PKS_Beta-ketoAc_synthase_dom"/>
</dbReference>
<dbReference type="Pfam" id="PF00668">
    <property type="entry name" value="Condensation"/>
    <property type="match status" value="1"/>
</dbReference>
<evidence type="ECO:0000256" key="16">
    <source>
        <dbReference type="ARBA" id="ARBA00050973"/>
    </source>
</evidence>
<keyword evidence="13" id="KW-0443">Lipid metabolism</keyword>
<dbReference type="Pfam" id="PF02801">
    <property type="entry name" value="Ketoacyl-synt_C"/>
    <property type="match status" value="1"/>
</dbReference>
<dbReference type="InterPro" id="IPR020806">
    <property type="entry name" value="PKS_PP-bd"/>
</dbReference>
<feature type="domain" description="Carrier" evidence="28">
    <location>
        <begin position="3177"/>
        <end position="3252"/>
    </location>
</feature>
<dbReference type="FunFam" id="3.30.300.30:FF:000010">
    <property type="entry name" value="Enterobactin synthetase component F"/>
    <property type="match status" value="1"/>
</dbReference>
<dbReference type="InterPro" id="IPR036736">
    <property type="entry name" value="ACP-like_sf"/>
</dbReference>
<evidence type="ECO:0000259" key="28">
    <source>
        <dbReference type="PROSITE" id="PS50075"/>
    </source>
</evidence>
<dbReference type="Gene3D" id="1.10.1240.100">
    <property type="match status" value="1"/>
</dbReference>
<comment type="catalytic activity">
    <reaction evidence="16">
        <text>17-(4-hydroxyphenyl)heptadecanoyl-[(phenol)carboxyphthiodiolenone synthase] + 2 (S)-methylmalonyl-CoA + 3 malonyl-CoA + 5 NADPH + 10 H(+) = C35-(phenol)carboxyphthiodiolenone-[(phenol)carboxyphthiodiolenone synthase] + 5 CO2 + 5 NADP(+) + 5 CoA + 2 H2O</text>
        <dbReference type="Rhea" id="RHEA:57756"/>
        <dbReference type="Rhea" id="RHEA-COMP:14272"/>
        <dbReference type="Rhea" id="RHEA-COMP:14989"/>
        <dbReference type="ChEBI" id="CHEBI:15377"/>
        <dbReference type="ChEBI" id="CHEBI:15378"/>
        <dbReference type="ChEBI" id="CHEBI:16526"/>
        <dbReference type="ChEBI" id="CHEBI:57287"/>
        <dbReference type="ChEBI" id="CHEBI:57327"/>
        <dbReference type="ChEBI" id="CHEBI:57384"/>
        <dbReference type="ChEBI" id="CHEBI:57783"/>
        <dbReference type="ChEBI" id="CHEBI:58349"/>
        <dbReference type="ChEBI" id="CHEBI:133300"/>
        <dbReference type="ChEBI" id="CHEBI:142259"/>
        <dbReference type="EC" id="2.3.1.292"/>
    </reaction>
</comment>
<keyword evidence="10" id="KW-0276">Fatty acid metabolism</keyword>
<accession>S0FLG5</accession>
<evidence type="ECO:0000259" key="30">
    <source>
        <dbReference type="PROSITE" id="PS52019"/>
    </source>
</evidence>
<dbReference type="Pfam" id="PF14765">
    <property type="entry name" value="PS-DH"/>
    <property type="match status" value="1"/>
</dbReference>
<evidence type="ECO:0000256" key="13">
    <source>
        <dbReference type="ARBA" id="ARBA00023098"/>
    </source>
</evidence>
<dbReference type="InterPro" id="IPR023213">
    <property type="entry name" value="CAT-like_dom_sf"/>
</dbReference>
<dbReference type="SUPFAM" id="SSF51735">
    <property type="entry name" value="NAD(P)-binding Rossmann-fold domains"/>
    <property type="match status" value="2"/>
</dbReference>
<proteinExistence type="inferred from homology"/>